<dbReference type="PANTHER" id="PTHR43280:SF28">
    <property type="entry name" value="HTH-TYPE TRANSCRIPTIONAL ACTIVATOR RHAS"/>
    <property type="match status" value="1"/>
</dbReference>
<dbReference type="Proteomes" id="UP001652445">
    <property type="component" value="Unassembled WGS sequence"/>
</dbReference>
<dbReference type="Pfam" id="PF02311">
    <property type="entry name" value="AraC_binding"/>
    <property type="match status" value="1"/>
</dbReference>
<dbReference type="SUPFAM" id="SSF51215">
    <property type="entry name" value="Regulatory protein AraC"/>
    <property type="match status" value="1"/>
</dbReference>
<dbReference type="SMART" id="SM00342">
    <property type="entry name" value="HTH_ARAC"/>
    <property type="match status" value="1"/>
</dbReference>
<protein>
    <submittedName>
        <fullName evidence="5">AraC family transcriptional regulator</fullName>
    </submittedName>
</protein>
<accession>A0ABT2UJ92</accession>
<gene>
    <name evidence="5" type="ORF">OB236_21645</name>
</gene>
<dbReference type="Pfam" id="PF12833">
    <property type="entry name" value="HTH_18"/>
    <property type="match status" value="1"/>
</dbReference>
<keyword evidence="2" id="KW-0238">DNA-binding</keyword>
<keyword evidence="6" id="KW-1185">Reference proteome</keyword>
<dbReference type="InterPro" id="IPR018060">
    <property type="entry name" value="HTH_AraC"/>
</dbReference>
<evidence type="ECO:0000256" key="1">
    <source>
        <dbReference type="ARBA" id="ARBA00023015"/>
    </source>
</evidence>
<dbReference type="EMBL" id="JAOQIO010000084">
    <property type="protein sequence ID" value="MCU6794719.1"/>
    <property type="molecule type" value="Genomic_DNA"/>
</dbReference>
<dbReference type="SUPFAM" id="SSF46689">
    <property type="entry name" value="Homeodomain-like"/>
    <property type="match status" value="2"/>
</dbReference>
<dbReference type="InterPro" id="IPR003313">
    <property type="entry name" value="AraC-bd"/>
</dbReference>
<name>A0ABT2UJ92_9BACL</name>
<dbReference type="Gene3D" id="1.10.10.60">
    <property type="entry name" value="Homeodomain-like"/>
    <property type="match status" value="2"/>
</dbReference>
<evidence type="ECO:0000256" key="3">
    <source>
        <dbReference type="ARBA" id="ARBA00023163"/>
    </source>
</evidence>
<keyword evidence="1" id="KW-0805">Transcription regulation</keyword>
<evidence type="ECO:0000256" key="2">
    <source>
        <dbReference type="ARBA" id="ARBA00023125"/>
    </source>
</evidence>
<evidence type="ECO:0000259" key="4">
    <source>
        <dbReference type="PROSITE" id="PS01124"/>
    </source>
</evidence>
<dbReference type="InterPro" id="IPR018062">
    <property type="entry name" value="HTH_AraC-typ_CS"/>
</dbReference>
<dbReference type="PROSITE" id="PS00041">
    <property type="entry name" value="HTH_ARAC_FAMILY_1"/>
    <property type="match status" value="1"/>
</dbReference>
<organism evidence="5 6">
    <name type="scientific">Paenibacillus baimaensis</name>
    <dbReference type="NCBI Taxonomy" id="2982185"/>
    <lineage>
        <taxon>Bacteria</taxon>
        <taxon>Bacillati</taxon>
        <taxon>Bacillota</taxon>
        <taxon>Bacilli</taxon>
        <taxon>Bacillales</taxon>
        <taxon>Paenibacillaceae</taxon>
        <taxon>Paenibacillus</taxon>
    </lineage>
</organism>
<dbReference type="Gene3D" id="2.60.120.280">
    <property type="entry name" value="Regulatory protein AraC"/>
    <property type="match status" value="1"/>
</dbReference>
<dbReference type="InterPro" id="IPR009057">
    <property type="entry name" value="Homeodomain-like_sf"/>
</dbReference>
<feature type="domain" description="HTH araC/xylS-type" evidence="4">
    <location>
        <begin position="173"/>
        <end position="269"/>
    </location>
</feature>
<evidence type="ECO:0000313" key="6">
    <source>
        <dbReference type="Proteomes" id="UP001652445"/>
    </source>
</evidence>
<sequence>MYNSANDSLRTLLSNLQVDVIIANVQTVGMDWKRENYVHSFNRLYFIIEGEGRIEVDGIVYYPKPGQLVIMPCHVLQSYSTINDHPFHKYWCHFTARVGSRDLLEMYRFPVCIDVLSSSEVENWFSRMISEMKKQTPSSILNIQASMLQLIGLFIDHGFEQTAIPSSTTQKLSRVFQFIEQNLEHKITIEQLASLVHYHPNYFIRAFHSVMGCSPIQYINRMRLDKARQMLSTDMTIGSIARAVGIEQHNFSTMFKSYTGFSPRDFRQMLMR</sequence>
<dbReference type="RefSeq" id="WP_262685821.1">
    <property type="nucleotide sequence ID" value="NZ_JAOQIO010000084.1"/>
</dbReference>
<proteinExistence type="predicted"/>
<dbReference type="InterPro" id="IPR037923">
    <property type="entry name" value="HTH-like"/>
</dbReference>
<comment type="caution">
    <text evidence="5">The sequence shown here is derived from an EMBL/GenBank/DDBJ whole genome shotgun (WGS) entry which is preliminary data.</text>
</comment>
<reference evidence="5 6" key="1">
    <citation type="submission" date="2022-09" db="EMBL/GenBank/DDBJ databases">
        <authorList>
            <person name="Han X.L."/>
            <person name="Wang Q."/>
            <person name="Lu T."/>
        </authorList>
    </citation>
    <scope>NUCLEOTIDE SEQUENCE [LARGE SCALE GENOMIC DNA]</scope>
    <source>
        <strain evidence="5 6">WQ 127069</strain>
    </source>
</reference>
<keyword evidence="3" id="KW-0804">Transcription</keyword>
<evidence type="ECO:0000313" key="5">
    <source>
        <dbReference type="EMBL" id="MCU6794719.1"/>
    </source>
</evidence>
<dbReference type="PROSITE" id="PS01124">
    <property type="entry name" value="HTH_ARAC_FAMILY_2"/>
    <property type="match status" value="1"/>
</dbReference>
<dbReference type="PANTHER" id="PTHR43280">
    <property type="entry name" value="ARAC-FAMILY TRANSCRIPTIONAL REGULATOR"/>
    <property type="match status" value="1"/>
</dbReference>